<protein>
    <recommendedName>
        <fullName evidence="3">Tape measure chaperone</fullName>
    </recommendedName>
</protein>
<dbReference type="GeneID" id="22807755"/>
<accession>A0A0A7NQ35</accession>
<organism evidence="1 2">
    <name type="scientific">Shigella phage pSf-2</name>
    <dbReference type="NCBI Taxonomy" id="1572702"/>
    <lineage>
        <taxon>Viruses</taxon>
        <taxon>Duplodnaviria</taxon>
        <taxon>Heunggongvirae</taxon>
        <taxon>Uroviricota</taxon>
        <taxon>Caudoviricetes</taxon>
        <taxon>Drexlerviridae</taxon>
        <taxon>Tunavirinae</taxon>
        <taxon>Tunavirus</taxon>
        <taxon>Tunavirus PSf2</taxon>
    </lineage>
</organism>
<dbReference type="InterPro" id="IPR014859">
    <property type="entry name" value="Phage_TAC_4"/>
</dbReference>
<dbReference type="EMBL" id="KP085586">
    <property type="protein sequence ID" value="AIZ95054.1"/>
    <property type="molecule type" value="Genomic_DNA"/>
</dbReference>
<gene>
    <name evidence="1" type="ORF">pSf2_029</name>
</gene>
<evidence type="ECO:0000313" key="1">
    <source>
        <dbReference type="EMBL" id="AIZ95054.1"/>
    </source>
</evidence>
<dbReference type="KEGG" id="vg:22807755"/>
<dbReference type="Proteomes" id="UP000030926">
    <property type="component" value="Segment"/>
</dbReference>
<dbReference type="OrthoDB" id="13726at10239"/>
<evidence type="ECO:0000313" key="2">
    <source>
        <dbReference type="Proteomes" id="UP000030926"/>
    </source>
</evidence>
<reference evidence="2" key="1">
    <citation type="submission" date="2014-10" db="EMBL/GenBank/DDBJ databases">
        <title>Characterization and complete genome sequence of the Shigella flexneri bacteriophage pSf-2.</title>
        <authorList>
            <person name="Jun J.W."/>
            <person name="Park S.C."/>
        </authorList>
    </citation>
    <scope>NUCLEOTIDE SEQUENCE [LARGE SCALE GENOMIC DNA]</scope>
</reference>
<name>A0A0A7NQ35_9CAUD</name>
<reference evidence="1 2" key="2">
    <citation type="journal article" date="2016" name="Curr. Microbiol.">
        <title>Isolation and Comparative Genomic Analysis of T1-Like Shigella Bacteriophage pSf-2.</title>
        <authorList>
            <person name="Jun J.W."/>
            <person name="Kim H.J."/>
            <person name="Yun S.K."/>
            <person name="Chai J.Y."/>
            <person name="Lee B.C."/>
            <person name="Park S.C."/>
        </authorList>
    </citation>
    <scope>NUCLEOTIDE SEQUENCE [LARGE SCALE GENOMIC DNA]</scope>
</reference>
<sequence>MAKFNFVLGQLPDFKLPVTFTMPNGEDATIIFTVRHLSSKEVQDMYANQGEMNDSEFITKIASGWNLEEEFNEENSRKLVQYYPSAAYNLTATYIKALAGHRAKN</sequence>
<proteinExistence type="predicted"/>
<evidence type="ECO:0008006" key="3">
    <source>
        <dbReference type="Google" id="ProtNLM"/>
    </source>
</evidence>
<dbReference type="Pfam" id="PF08748">
    <property type="entry name" value="Phage_TAC_4"/>
    <property type="match status" value="1"/>
</dbReference>
<keyword evidence="2" id="KW-1185">Reference proteome</keyword>
<dbReference type="RefSeq" id="YP_009112967.1">
    <property type="nucleotide sequence ID" value="NC_026010.1"/>
</dbReference>